<dbReference type="GO" id="GO:0006508">
    <property type="term" value="P:proteolysis"/>
    <property type="evidence" value="ECO:0007669"/>
    <property type="project" value="UniProtKB-KW"/>
</dbReference>
<evidence type="ECO:0000313" key="9">
    <source>
        <dbReference type="EMBL" id="PAA83838.1"/>
    </source>
</evidence>
<evidence type="ECO:0000256" key="2">
    <source>
        <dbReference type="ARBA" id="ARBA00022670"/>
    </source>
</evidence>
<dbReference type="PROSITE" id="PS01121">
    <property type="entry name" value="CASPASE_HIS"/>
    <property type="match status" value="1"/>
</dbReference>
<evidence type="ECO:0000313" key="10">
    <source>
        <dbReference type="Proteomes" id="UP000215902"/>
    </source>
</evidence>
<comment type="caution">
    <text evidence="9">The sequence shown here is derived from an EMBL/GenBank/DDBJ whole genome shotgun (WGS) entry which is preliminary data.</text>
</comment>
<evidence type="ECO:0000256" key="6">
    <source>
        <dbReference type="RuleBase" id="RU003971"/>
    </source>
</evidence>
<keyword evidence="2" id="KW-0645">Protease</keyword>
<dbReference type="STRING" id="282301.A0A267GCT3"/>
<dbReference type="Proteomes" id="UP000215902">
    <property type="component" value="Unassembled WGS sequence"/>
</dbReference>
<dbReference type="InterPro" id="IPR033139">
    <property type="entry name" value="Caspase_cys_AS"/>
</dbReference>
<protein>
    <recommendedName>
        <fullName evidence="11">CASPASE_P20 domain-containing protein</fullName>
    </recommendedName>
</protein>
<evidence type="ECO:0000256" key="1">
    <source>
        <dbReference type="ARBA" id="ARBA00010134"/>
    </source>
</evidence>
<dbReference type="SMART" id="SM00115">
    <property type="entry name" value="CASc"/>
    <property type="match status" value="1"/>
</dbReference>
<dbReference type="PRINTS" id="PR00376">
    <property type="entry name" value="IL1BCENZYME"/>
</dbReference>
<evidence type="ECO:0000256" key="3">
    <source>
        <dbReference type="ARBA" id="ARBA00022801"/>
    </source>
</evidence>
<dbReference type="CDD" id="cd00032">
    <property type="entry name" value="CASc"/>
    <property type="match status" value="1"/>
</dbReference>
<dbReference type="SUPFAM" id="SSF52129">
    <property type="entry name" value="Caspase-like"/>
    <property type="match status" value="1"/>
</dbReference>
<dbReference type="GO" id="GO:0006915">
    <property type="term" value="P:apoptotic process"/>
    <property type="evidence" value="ECO:0007669"/>
    <property type="project" value="TreeGrafter"/>
</dbReference>
<organism evidence="9 10">
    <name type="scientific">Macrostomum lignano</name>
    <dbReference type="NCBI Taxonomy" id="282301"/>
    <lineage>
        <taxon>Eukaryota</taxon>
        <taxon>Metazoa</taxon>
        <taxon>Spiralia</taxon>
        <taxon>Lophotrochozoa</taxon>
        <taxon>Platyhelminthes</taxon>
        <taxon>Rhabditophora</taxon>
        <taxon>Macrostomorpha</taxon>
        <taxon>Macrostomida</taxon>
        <taxon>Macrostomidae</taxon>
        <taxon>Macrostomum</taxon>
    </lineage>
</organism>
<evidence type="ECO:0000259" key="8">
    <source>
        <dbReference type="PROSITE" id="PS50208"/>
    </source>
</evidence>
<feature type="domain" description="Caspase family p20" evidence="8">
    <location>
        <begin position="5"/>
        <end position="82"/>
    </location>
</feature>
<dbReference type="PANTHER" id="PTHR10454:SF232">
    <property type="entry name" value="AT03047P-RELATED"/>
    <property type="match status" value="1"/>
</dbReference>
<dbReference type="OrthoDB" id="6116485at2759"/>
<dbReference type="GO" id="GO:0043525">
    <property type="term" value="P:positive regulation of neuron apoptotic process"/>
    <property type="evidence" value="ECO:0007669"/>
    <property type="project" value="TreeGrafter"/>
</dbReference>
<evidence type="ECO:0008006" key="11">
    <source>
        <dbReference type="Google" id="ProtNLM"/>
    </source>
</evidence>
<dbReference type="InterPro" id="IPR011600">
    <property type="entry name" value="Pept_C14_caspase"/>
</dbReference>
<dbReference type="InterPro" id="IPR015917">
    <property type="entry name" value="Pept_C14A"/>
</dbReference>
<dbReference type="InterPro" id="IPR002398">
    <property type="entry name" value="Pept_C14"/>
</dbReference>
<dbReference type="Pfam" id="PF00656">
    <property type="entry name" value="Peptidase_C14"/>
    <property type="match status" value="1"/>
</dbReference>
<sequence length="200" mass="22600">MPFRDLSCEKIVSVIKETARKDHSNYDCVAVVLLSHGENGAIYGSDGKIKMEKLFRLLRPDYCPTLAGKPKLFFIQACRGSEYDKGCEVADGDNGTGRDEEDGGKLSRIPLESDFLYFYSTPPGYYSWRNDIQGSWFIQQLCHVLQRYGDSDELGHLLLMVQQAVAGNYQSNTNDDSTSGMKEIPVSVSTLRKLVYFRRK</sequence>
<keyword evidence="3" id="KW-0378">Hydrolase</keyword>
<dbReference type="InterPro" id="IPR016129">
    <property type="entry name" value="Caspase_his_AS"/>
</dbReference>
<keyword evidence="4" id="KW-0788">Thiol protease</keyword>
<feature type="domain" description="Caspase family p10" evidence="7">
    <location>
        <begin position="105"/>
        <end position="199"/>
    </location>
</feature>
<evidence type="ECO:0000256" key="5">
    <source>
        <dbReference type="ARBA" id="ARBA00023145"/>
    </source>
</evidence>
<dbReference type="InterPro" id="IPR001309">
    <property type="entry name" value="Pept_C14_p20"/>
</dbReference>
<reference evidence="9 10" key="1">
    <citation type="submission" date="2017-06" db="EMBL/GenBank/DDBJ databases">
        <title>A platform for efficient transgenesis in Macrostomum lignano, a flatworm model organism for stem cell research.</title>
        <authorList>
            <person name="Berezikov E."/>
        </authorList>
    </citation>
    <scope>NUCLEOTIDE SEQUENCE [LARGE SCALE GENOMIC DNA]</scope>
    <source>
        <strain evidence="9">DV1</strain>
        <tissue evidence="9">Whole organism</tissue>
    </source>
</reference>
<dbReference type="InterPro" id="IPR029030">
    <property type="entry name" value="Caspase-like_dom_sf"/>
</dbReference>
<dbReference type="PANTHER" id="PTHR10454">
    <property type="entry name" value="CASPASE"/>
    <property type="match status" value="1"/>
</dbReference>
<comment type="similarity">
    <text evidence="1 6">Belongs to the peptidase C14A family.</text>
</comment>
<evidence type="ECO:0000259" key="7">
    <source>
        <dbReference type="PROSITE" id="PS50207"/>
    </source>
</evidence>
<dbReference type="GO" id="GO:0004197">
    <property type="term" value="F:cysteine-type endopeptidase activity"/>
    <property type="evidence" value="ECO:0007669"/>
    <property type="project" value="InterPro"/>
</dbReference>
<dbReference type="PROSITE" id="PS01122">
    <property type="entry name" value="CASPASE_CYS"/>
    <property type="match status" value="1"/>
</dbReference>
<name>A0A267GCT3_9PLAT</name>
<dbReference type="PROSITE" id="PS50207">
    <property type="entry name" value="CASPASE_P10"/>
    <property type="match status" value="1"/>
</dbReference>
<dbReference type="AlphaFoldDB" id="A0A267GCT3"/>
<accession>A0A267GCT3</accession>
<keyword evidence="10" id="KW-1185">Reference proteome</keyword>
<dbReference type="GO" id="GO:0005737">
    <property type="term" value="C:cytoplasm"/>
    <property type="evidence" value="ECO:0007669"/>
    <property type="project" value="TreeGrafter"/>
</dbReference>
<dbReference type="PROSITE" id="PS50208">
    <property type="entry name" value="CASPASE_P20"/>
    <property type="match status" value="1"/>
</dbReference>
<dbReference type="InterPro" id="IPR002138">
    <property type="entry name" value="Pept_C14_p10"/>
</dbReference>
<evidence type="ECO:0000256" key="4">
    <source>
        <dbReference type="ARBA" id="ARBA00022807"/>
    </source>
</evidence>
<dbReference type="EMBL" id="NIVC01000403">
    <property type="protein sequence ID" value="PAA83838.1"/>
    <property type="molecule type" value="Genomic_DNA"/>
</dbReference>
<gene>
    <name evidence="9" type="ORF">BOX15_Mlig030679g1</name>
</gene>
<proteinExistence type="inferred from homology"/>
<keyword evidence="5" id="KW-0865">Zymogen</keyword>
<dbReference type="Gene3D" id="3.40.50.1460">
    <property type="match status" value="1"/>
</dbReference>